<reference evidence="1 2" key="1">
    <citation type="submission" date="2020-04" db="EMBL/GenBank/DDBJ databases">
        <authorList>
            <person name="Yoon J."/>
        </authorList>
    </citation>
    <scope>NUCLEOTIDE SEQUENCE [LARGE SCALE GENOMIC DNA]</scope>
    <source>
        <strain evidence="1 2">DJ-13</strain>
    </source>
</reference>
<dbReference type="RefSeq" id="WP_168551381.1">
    <property type="nucleotide sequence ID" value="NZ_JAAWWL010000001.1"/>
</dbReference>
<proteinExistence type="predicted"/>
<keyword evidence="2" id="KW-1185">Reference proteome</keyword>
<accession>A0ABX1GQ43</accession>
<dbReference type="InterPro" id="IPR010866">
    <property type="entry name" value="A-2_8-polyST"/>
</dbReference>
<evidence type="ECO:0000313" key="1">
    <source>
        <dbReference type="EMBL" id="NKI31195.1"/>
    </source>
</evidence>
<evidence type="ECO:0000313" key="2">
    <source>
        <dbReference type="Proteomes" id="UP000718451"/>
    </source>
</evidence>
<name>A0ABX1GQ43_9FLAO</name>
<dbReference type="Pfam" id="PF07388">
    <property type="entry name" value="A-2_8-polyST"/>
    <property type="match status" value="1"/>
</dbReference>
<dbReference type="EMBL" id="JAAWWL010000001">
    <property type="protein sequence ID" value="NKI31195.1"/>
    <property type="molecule type" value="Genomic_DNA"/>
</dbReference>
<comment type="caution">
    <text evidence="1">The sequence shown here is derived from an EMBL/GenBank/DDBJ whole genome shotgun (WGS) entry which is preliminary data.</text>
</comment>
<dbReference type="Proteomes" id="UP000718451">
    <property type="component" value="Unassembled WGS sequence"/>
</dbReference>
<gene>
    <name evidence="1" type="ORF">HCU67_04510</name>
</gene>
<organism evidence="1 2">
    <name type="scientific">Croceivirga thetidis</name>
    <dbReference type="NCBI Taxonomy" id="2721623"/>
    <lineage>
        <taxon>Bacteria</taxon>
        <taxon>Pseudomonadati</taxon>
        <taxon>Bacteroidota</taxon>
        <taxon>Flavobacteriia</taxon>
        <taxon>Flavobacteriales</taxon>
        <taxon>Flavobacteriaceae</taxon>
        <taxon>Croceivirga</taxon>
    </lineage>
</organism>
<protein>
    <submittedName>
        <fullName evidence="1">Uncharacterized protein</fullName>
    </submittedName>
</protein>
<sequence>MDSVVVFEVHFSNINRYVTPFIKFLKGKNVAQHYYVVYPAFVEAEKIDKSDADGITFVEVSKLYRLKKRSPTTKSLFFNYSYRLADLYWTYRFKRIGYISFQQQHGMYADFLKRSFFGYFSAIRRKLYYFKYLSFFGLRLKGTIFLYLVNKDFVKSKKINAFLESRKQNLAPVLSNHLLIWGSFWKEWFIENQFYTVDDTFTVIGNPDYHKFIVNNQNSYKEEEVCYIAQTFVEDGRMESEEYMKIIAGLADGLKERLVIKLHPRSQKELFQKVLDNGGALTYDFPVSGTYLGHYSSMLALALNMKAKVFLLEVNNETIPHYFKDTADKVFESIDRLVTSILKNENSNSSTKEISFFFENKEEHPYELIFQAIAKQFQ</sequence>